<name>A0ABN7J9E1_9BASI</name>
<dbReference type="EMBL" id="CAJHJG010005958">
    <property type="protein sequence ID" value="CAD6953853.1"/>
    <property type="molecule type" value="Genomic_DNA"/>
</dbReference>
<keyword evidence="2" id="KW-1185">Reference proteome</keyword>
<feature type="non-terminal residue" evidence="1">
    <location>
        <position position="1"/>
    </location>
</feature>
<comment type="caution">
    <text evidence="1">The sequence shown here is derived from an EMBL/GenBank/DDBJ whole genome shotgun (WGS) entry which is preliminary data.</text>
</comment>
<dbReference type="Proteomes" id="UP000836402">
    <property type="component" value="Unassembled WGS sequence"/>
</dbReference>
<gene>
    <name evidence="1" type="ORF">JKIAZH3_G1165</name>
</gene>
<accession>A0ABN7J9E1</accession>
<evidence type="ECO:0000313" key="2">
    <source>
        <dbReference type="Proteomes" id="UP000836402"/>
    </source>
</evidence>
<proteinExistence type="predicted"/>
<reference evidence="1" key="1">
    <citation type="submission" date="2020-10" db="EMBL/GenBank/DDBJ databases">
        <authorList>
            <person name="Sedaghatjoo S."/>
        </authorList>
    </citation>
    <scope>NUCLEOTIDE SEQUENCE</scope>
    <source>
        <strain evidence="1">AZH3</strain>
    </source>
</reference>
<evidence type="ECO:0000313" key="1">
    <source>
        <dbReference type="EMBL" id="CAD6953853.1"/>
    </source>
</evidence>
<organism evidence="1 2">
    <name type="scientific">Tilletia caries</name>
    <name type="common">wheat bunt fungus</name>
    <dbReference type="NCBI Taxonomy" id="13290"/>
    <lineage>
        <taxon>Eukaryota</taxon>
        <taxon>Fungi</taxon>
        <taxon>Dikarya</taxon>
        <taxon>Basidiomycota</taxon>
        <taxon>Ustilaginomycotina</taxon>
        <taxon>Exobasidiomycetes</taxon>
        <taxon>Tilletiales</taxon>
        <taxon>Tilletiaceae</taxon>
        <taxon>Tilletia</taxon>
    </lineage>
</organism>
<sequence>TAYNASHLRSVALSPGSRRVVRRLTTHKVIKVCSLRFFFGAFRTLPWPLISRQQYCHYPRQTRFNTVP</sequence>
<protein>
    <submittedName>
        <fullName evidence="1">Uncharacterized protein</fullName>
    </submittedName>
</protein>